<comment type="caution">
    <text evidence="8">The sequence shown here is derived from an EMBL/GenBank/DDBJ whole genome shotgun (WGS) entry which is preliminary data.</text>
</comment>
<dbReference type="InterPro" id="IPR000200">
    <property type="entry name" value="Peptidase_C10"/>
</dbReference>
<evidence type="ECO:0000256" key="4">
    <source>
        <dbReference type="ARBA" id="ARBA00022801"/>
    </source>
</evidence>
<dbReference type="InterPro" id="IPR044934">
    <property type="entry name" value="Streptopain_sf"/>
</dbReference>
<evidence type="ECO:0000256" key="5">
    <source>
        <dbReference type="ARBA" id="ARBA00022807"/>
    </source>
</evidence>
<dbReference type="InterPro" id="IPR025896">
    <property type="entry name" value="Spi_Prtas-inh"/>
</dbReference>
<dbReference type="InterPro" id="IPR038765">
    <property type="entry name" value="Papain-like_cys_pep_sf"/>
</dbReference>
<reference evidence="8 9" key="1">
    <citation type="submission" date="2024-03" db="EMBL/GenBank/DDBJ databases">
        <title>Mouse gut bacterial collection (mGBC) of GemPharmatech.</title>
        <authorList>
            <person name="He Y."/>
            <person name="Dong L."/>
            <person name="Wu D."/>
            <person name="Gao X."/>
            <person name="Lin Z."/>
        </authorList>
    </citation>
    <scope>NUCLEOTIDE SEQUENCE [LARGE SCALE GENOMIC DNA]</scope>
    <source>
        <strain evidence="8 9">54-13</strain>
    </source>
</reference>
<evidence type="ECO:0000313" key="9">
    <source>
        <dbReference type="Proteomes" id="UP001565200"/>
    </source>
</evidence>
<sequence length="537" mass="58288">MKKFVISMLVATCCITAWALPVDRTRASSVATTFINSVNGVSHSVRSVESVDGGCYIVNFAPQGWVIVAADDNVEPVIGYSPKGSLSLGAAPDNLRYMFGEYKKLVVTAARSGATQKTWADPVMVRSRAGASVEPLITMKWNQPAPFNKYCPGTDDNKALVGCVAVAMGQAMSVQQYPSRPKGSVSYSAAGYGTQRINFDSERAYNWDDILSGANSYDEVARFLYHAGMSVRMNYGVDGSGIPSNEVDRISNGLREHFGYGNDVSYIWRSAYKGDWDRLVLNELHAGRAVIYNAVDTDRNAGHSFNVDGFDGNNSFHVNWGWGGSGDGYFRLDNLRDAPYFFNDYHVIIIGIGAPDRLLRSITLSNSEIEEGLDAGSVVGSIMVNGEVPAGSMTFSVRGMYNSSTDSYAEVPFTIDNGMLKTTRRLDKSDGTIAVDIEVTDGASGESLVQGFSIAVRPWRSIEEATSLSYNRTIGSFTLKTKHNVYYTITGAAGVKIAEGAIEPLPELTFNKADLSDGVNVLELRCGTEVKKIKIVK</sequence>
<organism evidence="8 9">
    <name type="scientific">Heminiphilus faecis</name>
    <dbReference type="NCBI Taxonomy" id="2601703"/>
    <lineage>
        <taxon>Bacteria</taxon>
        <taxon>Pseudomonadati</taxon>
        <taxon>Bacteroidota</taxon>
        <taxon>Bacteroidia</taxon>
        <taxon>Bacteroidales</taxon>
        <taxon>Muribaculaceae</taxon>
        <taxon>Heminiphilus</taxon>
    </lineage>
</organism>
<dbReference type="Pfam" id="PF13734">
    <property type="entry name" value="Inhibitor_I69"/>
    <property type="match status" value="1"/>
</dbReference>
<dbReference type="PRINTS" id="PR00797">
    <property type="entry name" value="STREPTOPAIN"/>
</dbReference>
<accession>A0ABV4D1V7</accession>
<dbReference type="SUPFAM" id="SSF54001">
    <property type="entry name" value="Cysteine proteinases"/>
    <property type="match status" value="1"/>
</dbReference>
<dbReference type="Proteomes" id="UP001565200">
    <property type="component" value="Unassembled WGS sequence"/>
</dbReference>
<protein>
    <submittedName>
        <fullName evidence="8">C10 family peptidase</fullName>
    </submittedName>
</protein>
<evidence type="ECO:0000256" key="3">
    <source>
        <dbReference type="ARBA" id="ARBA00022729"/>
    </source>
</evidence>
<dbReference type="EMBL" id="JBCLPP010000041">
    <property type="protein sequence ID" value="MEY8246339.1"/>
    <property type="molecule type" value="Genomic_DNA"/>
</dbReference>
<keyword evidence="5" id="KW-0788">Thiol protease</keyword>
<keyword evidence="9" id="KW-1185">Reference proteome</keyword>
<evidence type="ECO:0000256" key="1">
    <source>
        <dbReference type="ARBA" id="ARBA00009693"/>
    </source>
</evidence>
<comment type="similarity">
    <text evidence="1">Belongs to the peptidase C10 family.</text>
</comment>
<feature type="chain" id="PRO_5045650973" evidence="6">
    <location>
        <begin position="20"/>
        <end position="537"/>
    </location>
</feature>
<evidence type="ECO:0000259" key="7">
    <source>
        <dbReference type="Pfam" id="PF13734"/>
    </source>
</evidence>
<dbReference type="Gene3D" id="3.90.70.50">
    <property type="entry name" value="Peptidase C10, streptopain"/>
    <property type="match status" value="1"/>
</dbReference>
<keyword evidence="3 6" id="KW-0732">Signal</keyword>
<name>A0ABV4D1V7_9BACT</name>
<dbReference type="RefSeq" id="WP_121698009.1">
    <property type="nucleotide sequence ID" value="NZ_JBCLPP010000041.1"/>
</dbReference>
<feature type="domain" description="Spi protease inhibitor" evidence="7">
    <location>
        <begin position="21"/>
        <end position="104"/>
    </location>
</feature>
<proteinExistence type="inferred from homology"/>
<evidence type="ECO:0000256" key="6">
    <source>
        <dbReference type="SAM" id="SignalP"/>
    </source>
</evidence>
<feature type="signal peptide" evidence="6">
    <location>
        <begin position="1"/>
        <end position="19"/>
    </location>
</feature>
<evidence type="ECO:0000256" key="2">
    <source>
        <dbReference type="ARBA" id="ARBA00022670"/>
    </source>
</evidence>
<gene>
    <name evidence="8" type="ORF">AAK873_12045</name>
</gene>
<keyword evidence="4" id="KW-0378">Hydrolase</keyword>
<evidence type="ECO:0000313" key="8">
    <source>
        <dbReference type="EMBL" id="MEY8246339.1"/>
    </source>
</evidence>
<keyword evidence="2" id="KW-0645">Protease</keyword>
<dbReference type="Pfam" id="PF01640">
    <property type="entry name" value="Peptidase_C10"/>
    <property type="match status" value="1"/>
</dbReference>